<sequence length="89" mass="10047">MGLIESIIKILLVNLILSGDNAVVITLASRRLSDHLKKVAVIWEILRAIVRMLFVFIVLYLLKLPFIHLIGGILLLIVAYKLLEDKQGE</sequence>
<feature type="transmembrane region" description="Helical" evidence="1">
    <location>
        <begin position="6"/>
        <end position="28"/>
    </location>
</feature>
<evidence type="ECO:0008006" key="4">
    <source>
        <dbReference type="Google" id="ProtNLM"/>
    </source>
</evidence>
<evidence type="ECO:0000256" key="1">
    <source>
        <dbReference type="SAM" id="Phobius"/>
    </source>
</evidence>
<dbReference type="AlphaFoldDB" id="A0A941ICK5"/>
<dbReference type="InterPro" id="IPR005496">
    <property type="entry name" value="Integral_membrane_TerC"/>
</dbReference>
<organism evidence="2 3">
    <name type="scientific">Virgibacillus salarius</name>
    <dbReference type="NCBI Taxonomy" id="447199"/>
    <lineage>
        <taxon>Bacteria</taxon>
        <taxon>Bacillati</taxon>
        <taxon>Bacillota</taxon>
        <taxon>Bacilli</taxon>
        <taxon>Bacillales</taxon>
        <taxon>Bacillaceae</taxon>
        <taxon>Virgibacillus</taxon>
    </lineage>
</organism>
<keyword evidence="1" id="KW-0472">Membrane</keyword>
<keyword evidence="3" id="KW-1185">Reference proteome</keyword>
<dbReference type="Pfam" id="PF03741">
    <property type="entry name" value="TerC"/>
    <property type="match status" value="1"/>
</dbReference>
<dbReference type="Proteomes" id="UP000675284">
    <property type="component" value="Unassembled WGS sequence"/>
</dbReference>
<gene>
    <name evidence="2" type="ORF">KCX74_09445</name>
</gene>
<evidence type="ECO:0000313" key="3">
    <source>
        <dbReference type="Proteomes" id="UP000675284"/>
    </source>
</evidence>
<dbReference type="GO" id="GO:0016020">
    <property type="term" value="C:membrane"/>
    <property type="evidence" value="ECO:0007669"/>
    <property type="project" value="InterPro"/>
</dbReference>
<dbReference type="EMBL" id="JAGSOT010000024">
    <property type="protein sequence ID" value="MBR7796260.1"/>
    <property type="molecule type" value="Genomic_DNA"/>
</dbReference>
<evidence type="ECO:0000313" key="2">
    <source>
        <dbReference type="EMBL" id="MBR7796260.1"/>
    </source>
</evidence>
<name>A0A941ICK5_9BACI</name>
<feature type="transmembrane region" description="Helical" evidence="1">
    <location>
        <begin position="66"/>
        <end position="83"/>
    </location>
</feature>
<reference evidence="2" key="1">
    <citation type="submission" date="2021-04" db="EMBL/GenBank/DDBJ databases">
        <title>Isolation and polyphasic classification of algal microorganism.</title>
        <authorList>
            <person name="Wang S."/>
        </authorList>
    </citation>
    <scope>NUCLEOTIDE SEQUENCE</scope>
    <source>
        <strain evidence="2">720a</strain>
    </source>
</reference>
<accession>A0A941ICK5</accession>
<keyword evidence="1" id="KW-0812">Transmembrane</keyword>
<protein>
    <recommendedName>
        <fullName evidence="4">TerC family protein</fullName>
    </recommendedName>
</protein>
<proteinExistence type="predicted"/>
<comment type="caution">
    <text evidence="2">The sequence shown here is derived from an EMBL/GenBank/DDBJ whole genome shotgun (WGS) entry which is preliminary data.</text>
</comment>
<keyword evidence="1" id="KW-1133">Transmembrane helix</keyword>